<keyword evidence="3" id="KW-1185">Reference proteome</keyword>
<accession>A0ABT7EJH7</accession>
<gene>
    <name evidence="2" type="ORF">QNM18_09120</name>
</gene>
<protein>
    <submittedName>
        <fullName evidence="2">Tail fiber assembly protein</fullName>
    </submittedName>
</protein>
<sequence length="106" mass="12338">MFVLKKIHYHGKDYYGVREDGFFADGQSMAGIPIAVIKDAVTQEQWLVVREQRDKLLSSCDWTQVADSPLTQERKQEWNLYRQALRDLPEKFESPENVVWPLAPNA</sequence>
<dbReference type="Gene3D" id="6.10.140.1310">
    <property type="match status" value="1"/>
</dbReference>
<organism evidence="2 3">
    <name type="scientific">Pseudoalteromonas obscura</name>
    <dbReference type="NCBI Taxonomy" id="3048491"/>
    <lineage>
        <taxon>Bacteria</taxon>
        <taxon>Pseudomonadati</taxon>
        <taxon>Pseudomonadota</taxon>
        <taxon>Gammaproteobacteria</taxon>
        <taxon>Alteromonadales</taxon>
        <taxon>Pseudoalteromonadaceae</taxon>
        <taxon>Pseudoalteromonas</taxon>
    </lineage>
</organism>
<reference evidence="2 3" key="1">
    <citation type="submission" date="2023-05" db="EMBL/GenBank/DDBJ databases">
        <title>Pseudoalteromonas ardens sp. nov., Pseudoalteromonas obscura sp. nov., and Pseudoalteromonas umbrosa sp. nov., isolated from the coral Montipora capitata.</title>
        <authorList>
            <person name="Thomas E.M."/>
            <person name="Smith E.M."/>
            <person name="Papke E."/>
            <person name="Shlafstein M.D."/>
            <person name="Oline D.K."/>
            <person name="Videau P."/>
            <person name="Saw J.H."/>
            <person name="Strangman W.K."/>
            <person name="Ushijima B."/>
        </authorList>
    </citation>
    <scope>NUCLEOTIDE SEQUENCE [LARGE SCALE GENOMIC DNA]</scope>
    <source>
        <strain evidence="2 3">P94</strain>
    </source>
</reference>
<dbReference type="Proteomes" id="UP001231915">
    <property type="component" value="Unassembled WGS sequence"/>
</dbReference>
<evidence type="ECO:0000313" key="2">
    <source>
        <dbReference type="EMBL" id="MDK2595200.1"/>
    </source>
</evidence>
<feature type="domain" description="Phage tail assembly chaperone-like" evidence="1">
    <location>
        <begin position="48"/>
        <end position="105"/>
    </location>
</feature>
<dbReference type="Pfam" id="PF16778">
    <property type="entry name" value="Phage_tail_APC"/>
    <property type="match status" value="1"/>
</dbReference>
<evidence type="ECO:0000313" key="3">
    <source>
        <dbReference type="Proteomes" id="UP001231915"/>
    </source>
</evidence>
<name>A0ABT7EJH7_9GAMM</name>
<proteinExistence type="predicted"/>
<dbReference type="InterPro" id="IPR031893">
    <property type="entry name" value="Phage_tail_APC"/>
</dbReference>
<dbReference type="EMBL" id="JASJUT010000003">
    <property type="protein sequence ID" value="MDK2595200.1"/>
    <property type="molecule type" value="Genomic_DNA"/>
</dbReference>
<evidence type="ECO:0000259" key="1">
    <source>
        <dbReference type="Pfam" id="PF16778"/>
    </source>
</evidence>
<comment type="caution">
    <text evidence="2">The sequence shown here is derived from an EMBL/GenBank/DDBJ whole genome shotgun (WGS) entry which is preliminary data.</text>
</comment>
<dbReference type="RefSeq" id="WP_284136964.1">
    <property type="nucleotide sequence ID" value="NZ_JASJUT010000003.1"/>
</dbReference>